<feature type="transmembrane region" description="Helical" evidence="2">
    <location>
        <begin position="138"/>
        <end position="163"/>
    </location>
</feature>
<proteinExistence type="predicted"/>
<keyword evidence="2" id="KW-0472">Membrane</keyword>
<feature type="region of interest" description="Disordered" evidence="1">
    <location>
        <begin position="207"/>
        <end position="241"/>
    </location>
</feature>
<feature type="region of interest" description="Disordered" evidence="1">
    <location>
        <begin position="296"/>
        <end position="322"/>
    </location>
</feature>
<keyword evidence="4" id="KW-1185">Reference proteome</keyword>
<dbReference type="AlphaFoldDB" id="A0A0D6EL65"/>
<organism evidence="3 4">
    <name type="scientific">Sporidiobolus salmonicolor</name>
    <name type="common">Yeast-like fungus</name>
    <name type="synonym">Sporobolomyces salmonicolor</name>
    <dbReference type="NCBI Taxonomy" id="5005"/>
    <lineage>
        <taxon>Eukaryota</taxon>
        <taxon>Fungi</taxon>
        <taxon>Dikarya</taxon>
        <taxon>Basidiomycota</taxon>
        <taxon>Pucciniomycotina</taxon>
        <taxon>Microbotryomycetes</taxon>
        <taxon>Sporidiobolales</taxon>
        <taxon>Sporidiobolaceae</taxon>
        <taxon>Sporobolomyces</taxon>
    </lineage>
</organism>
<reference evidence="4" key="1">
    <citation type="submission" date="2015-02" db="EMBL/GenBank/DDBJ databases">
        <authorList>
            <person name="Gon?alves P."/>
        </authorList>
    </citation>
    <scope>NUCLEOTIDE SEQUENCE [LARGE SCALE GENOMIC DNA]</scope>
</reference>
<keyword evidence="2" id="KW-1133">Transmembrane helix</keyword>
<sequence>MGLWSRTYVCCAVPLYNSGIYAVLAQFLIISIVTGVLCFAAPSIIAVTTPNFVSYILGVICMVIAVGQPFGFFGVYRERVGLFRTYSRINMFFVFIALALALAIIIASAVKHSTAVAACEKLFSADSSDSTANTICNIWTWVQVGIMGLLFVIVGLCEMYFLMYSSIYASEQKLDHARYNSVYSTAAEEIRQSGFWDGASVGRPSYSNDELAAPGYPQPQHGRNLSKSSGLRNELARGEPSQEYLSEMGAAGGYGEKGKGGTMTTVVSGYHDDEERYEYDGGRGAYDAVPGGAYGRMDTGFRPPQQSSAMQGGGYDEGYYRR</sequence>
<feature type="transmembrane region" description="Helical" evidence="2">
    <location>
        <begin position="52"/>
        <end position="76"/>
    </location>
</feature>
<dbReference type="EMBL" id="CENE01000007">
    <property type="protein sequence ID" value="CEQ40498.1"/>
    <property type="molecule type" value="Genomic_DNA"/>
</dbReference>
<protein>
    <submittedName>
        <fullName evidence="3">SPOSA6832_02126-mRNA-1:cds</fullName>
    </submittedName>
</protein>
<feature type="non-terminal residue" evidence="3">
    <location>
        <position position="1"/>
    </location>
</feature>
<evidence type="ECO:0000256" key="2">
    <source>
        <dbReference type="SAM" id="Phobius"/>
    </source>
</evidence>
<dbReference type="Proteomes" id="UP000243876">
    <property type="component" value="Unassembled WGS sequence"/>
</dbReference>
<evidence type="ECO:0000313" key="4">
    <source>
        <dbReference type="Proteomes" id="UP000243876"/>
    </source>
</evidence>
<evidence type="ECO:0000313" key="3">
    <source>
        <dbReference type="EMBL" id="CEQ40498.1"/>
    </source>
</evidence>
<evidence type="ECO:0000256" key="1">
    <source>
        <dbReference type="SAM" id="MobiDB-lite"/>
    </source>
</evidence>
<feature type="transmembrane region" description="Helical" evidence="2">
    <location>
        <begin position="21"/>
        <end position="46"/>
    </location>
</feature>
<accession>A0A0D6EL65</accession>
<feature type="compositionally biased region" description="Polar residues" evidence="1">
    <location>
        <begin position="221"/>
        <end position="231"/>
    </location>
</feature>
<name>A0A0D6EL65_SPOSA</name>
<feature type="transmembrane region" description="Helical" evidence="2">
    <location>
        <begin position="88"/>
        <end position="110"/>
    </location>
</feature>
<dbReference type="OrthoDB" id="2552042at2759"/>
<gene>
    <name evidence="3" type="primary">SPOSA6832_02126</name>
</gene>
<keyword evidence="2" id="KW-0812">Transmembrane</keyword>